<reference evidence="1" key="1">
    <citation type="journal article" date="2020" name="Nature">
        <title>Giant virus diversity and host interactions through global metagenomics.</title>
        <authorList>
            <person name="Schulz F."/>
            <person name="Roux S."/>
            <person name="Paez-Espino D."/>
            <person name="Jungbluth S."/>
            <person name="Walsh D.A."/>
            <person name="Denef V.J."/>
            <person name="McMahon K.D."/>
            <person name="Konstantinidis K.T."/>
            <person name="Eloe-Fadrosh E.A."/>
            <person name="Kyrpides N.C."/>
            <person name="Woyke T."/>
        </authorList>
    </citation>
    <scope>NUCLEOTIDE SEQUENCE</scope>
    <source>
        <strain evidence="1">GVMAG-M-3300009151-35</strain>
    </source>
</reference>
<dbReference type="AlphaFoldDB" id="A0A6C0EQN4"/>
<dbReference type="EMBL" id="MN738904">
    <property type="protein sequence ID" value="QHT30649.1"/>
    <property type="molecule type" value="Genomic_DNA"/>
</dbReference>
<sequence>MNYFEYTVEVEVTEDVEKKTKILFDMIKDGINPFYLYKMSDETIEGDEKKKNRTFTLTSLSNINQIIIHFFSGICAKFHCFYKTPVIM</sequence>
<evidence type="ECO:0000313" key="1">
    <source>
        <dbReference type="EMBL" id="QHT30649.1"/>
    </source>
</evidence>
<proteinExistence type="predicted"/>
<accession>A0A6C0EQN4</accession>
<organism evidence="1">
    <name type="scientific">viral metagenome</name>
    <dbReference type="NCBI Taxonomy" id="1070528"/>
    <lineage>
        <taxon>unclassified sequences</taxon>
        <taxon>metagenomes</taxon>
        <taxon>organismal metagenomes</taxon>
    </lineage>
</organism>
<protein>
    <submittedName>
        <fullName evidence="1">Uncharacterized protein</fullName>
    </submittedName>
</protein>
<name>A0A6C0EQN4_9ZZZZ</name>